<dbReference type="AlphaFoldDB" id="A0A1T0CF18"/>
<accession>A0A1T0CF18</accession>
<dbReference type="EMBL" id="MUYT01000007">
    <property type="protein sequence ID" value="OOS20721.1"/>
    <property type="molecule type" value="Genomic_DNA"/>
</dbReference>
<feature type="chain" id="PRO_5012119989" description="Copper homeostasis protein" evidence="2">
    <location>
        <begin position="22"/>
        <end position="182"/>
    </location>
</feature>
<dbReference type="PROSITE" id="PS51257">
    <property type="entry name" value="PROKAR_LIPOPROTEIN"/>
    <property type="match status" value="1"/>
</dbReference>
<evidence type="ECO:0000313" key="4">
    <source>
        <dbReference type="Proteomes" id="UP000191094"/>
    </source>
</evidence>
<feature type="region of interest" description="Disordered" evidence="1">
    <location>
        <begin position="23"/>
        <end position="49"/>
    </location>
</feature>
<sequence length="182" mass="19646">MKLKSSIVFAMLTLLSLTACDNSNKSNADQSSTTQQATHEEASTQAVEQPIIDSTDDAVADPIDDGQQPEVTVTDGVGVLPQSAYSGVLPCADCSGIQTDLTLNADGTFVMEQEYLGKPDGQITTKGTYDINGLDSRYVLLHPEDQSDIPPYLIYMDKDSVQFRDIENGEEPSPDHTLNLVS</sequence>
<dbReference type="Proteomes" id="UP000191094">
    <property type="component" value="Unassembled WGS sequence"/>
</dbReference>
<comment type="caution">
    <text evidence="3">The sequence shown here is derived from an EMBL/GenBank/DDBJ whole genome shotgun (WGS) entry which is preliminary data.</text>
</comment>
<evidence type="ECO:0008006" key="5">
    <source>
        <dbReference type="Google" id="ProtNLM"/>
    </source>
</evidence>
<keyword evidence="2" id="KW-0732">Signal</keyword>
<feature type="signal peptide" evidence="2">
    <location>
        <begin position="1"/>
        <end position="21"/>
    </location>
</feature>
<organism evidence="3 4">
    <name type="scientific">Lwoffella lincolnii</name>
    <dbReference type="NCBI Taxonomy" id="90241"/>
    <lineage>
        <taxon>Bacteria</taxon>
        <taxon>Pseudomonadati</taxon>
        <taxon>Pseudomonadota</taxon>
        <taxon>Gammaproteobacteria</taxon>
        <taxon>Moraxellales</taxon>
        <taxon>Moraxellaceae</taxon>
        <taxon>Lwoffella</taxon>
    </lineage>
</organism>
<evidence type="ECO:0000313" key="3">
    <source>
        <dbReference type="EMBL" id="OOS20721.1"/>
    </source>
</evidence>
<dbReference type="Pfam" id="PF04170">
    <property type="entry name" value="NlpE"/>
    <property type="match status" value="1"/>
</dbReference>
<dbReference type="Gene3D" id="2.40.128.640">
    <property type="match status" value="1"/>
</dbReference>
<evidence type="ECO:0000256" key="1">
    <source>
        <dbReference type="SAM" id="MobiDB-lite"/>
    </source>
</evidence>
<dbReference type="InterPro" id="IPR007298">
    <property type="entry name" value="Cu-R_lipoprotein_NlpE"/>
</dbReference>
<reference evidence="3 4" key="1">
    <citation type="submission" date="2017-02" db="EMBL/GenBank/DDBJ databases">
        <title>Draft genome sequence of Moraxella lincolnii CCUG 9405T type strain.</title>
        <authorList>
            <person name="Salva-Serra F."/>
            <person name="Engstrom-Jakobsson H."/>
            <person name="Thorell K."/>
            <person name="Jaen-Luchoro D."/>
            <person name="Gonzales-Siles L."/>
            <person name="Karlsson R."/>
            <person name="Yazdan S."/>
            <person name="Boulund F."/>
            <person name="Johnning A."/>
            <person name="Engstrand L."/>
            <person name="Kristiansson E."/>
            <person name="Moore E."/>
        </authorList>
    </citation>
    <scope>NUCLEOTIDE SEQUENCE [LARGE SCALE GENOMIC DNA]</scope>
    <source>
        <strain evidence="3 4">CCUG 9405</strain>
    </source>
</reference>
<feature type="compositionally biased region" description="Polar residues" evidence="1">
    <location>
        <begin position="23"/>
        <end position="47"/>
    </location>
</feature>
<gene>
    <name evidence="3" type="ORF">B0682_06250</name>
</gene>
<dbReference type="OrthoDB" id="5348860at2"/>
<proteinExistence type="predicted"/>
<name>A0A1T0CF18_9GAMM</name>
<keyword evidence="4" id="KW-1185">Reference proteome</keyword>
<evidence type="ECO:0000256" key="2">
    <source>
        <dbReference type="SAM" id="SignalP"/>
    </source>
</evidence>
<protein>
    <recommendedName>
        <fullName evidence="5">Copper homeostasis protein</fullName>
    </recommendedName>
</protein>